<dbReference type="Pfam" id="PF13560">
    <property type="entry name" value="HTH_31"/>
    <property type="match status" value="1"/>
</dbReference>
<reference evidence="2" key="1">
    <citation type="submission" date="2014-03" db="EMBL/GenBank/DDBJ databases">
        <title>A sequence of cellulolytic fosmid clone of goat rumen metagenome.</title>
        <authorList>
            <person name="Lee K.-T."/>
            <person name="Kim J.-Y."/>
            <person name="Kim Y.-J."/>
            <person name="Ahn J.-H."/>
            <person name="Park M.-N."/>
            <person name="Kim J.-H."/>
            <person name="Kim T.-H."/>
        </authorList>
    </citation>
    <scope>NUCLEOTIDE SEQUENCE</scope>
</reference>
<protein>
    <submittedName>
        <fullName evidence="2">Putative transcriptional regulator</fullName>
    </submittedName>
</protein>
<dbReference type="Gene3D" id="1.10.260.40">
    <property type="entry name" value="lambda repressor-like DNA-binding domains"/>
    <property type="match status" value="1"/>
</dbReference>
<organism evidence="2">
    <name type="scientific">uncultured bacterium Lq_025_E06</name>
    <dbReference type="NCBI Taxonomy" id="1489290"/>
    <lineage>
        <taxon>Bacteria</taxon>
        <taxon>environmental samples</taxon>
    </lineage>
</organism>
<accession>A0A0B4N0A5</accession>
<dbReference type="SUPFAM" id="SSF47413">
    <property type="entry name" value="lambda repressor-like DNA-binding domains"/>
    <property type="match status" value="1"/>
</dbReference>
<name>A0A0B4N0A5_9BACT</name>
<dbReference type="InterPro" id="IPR001387">
    <property type="entry name" value="Cro/C1-type_HTH"/>
</dbReference>
<dbReference type="PROSITE" id="PS50943">
    <property type="entry name" value="HTH_CROC1"/>
    <property type="match status" value="1"/>
</dbReference>
<dbReference type="CDD" id="cd00093">
    <property type="entry name" value="HTH_XRE"/>
    <property type="match status" value="1"/>
</dbReference>
<dbReference type="EMBL" id="KJ631405">
    <property type="protein sequence ID" value="AIF26289.1"/>
    <property type="molecule type" value="Genomic_DNA"/>
</dbReference>
<evidence type="ECO:0000313" key="2">
    <source>
        <dbReference type="EMBL" id="AIF26289.1"/>
    </source>
</evidence>
<dbReference type="GO" id="GO:0003677">
    <property type="term" value="F:DNA binding"/>
    <property type="evidence" value="ECO:0007669"/>
    <property type="project" value="InterPro"/>
</dbReference>
<dbReference type="AlphaFoldDB" id="A0A0B4N0A5"/>
<feature type="domain" description="HTH cro/C1-type" evidence="1">
    <location>
        <begin position="20"/>
        <end position="74"/>
    </location>
</feature>
<proteinExistence type="predicted"/>
<dbReference type="InterPro" id="IPR010982">
    <property type="entry name" value="Lambda_DNA-bd_dom_sf"/>
</dbReference>
<evidence type="ECO:0000259" key="1">
    <source>
        <dbReference type="PROSITE" id="PS50943"/>
    </source>
</evidence>
<dbReference type="SMART" id="SM00530">
    <property type="entry name" value="HTH_XRE"/>
    <property type="match status" value="1"/>
</dbReference>
<sequence>MAMVLPRKVQRNLETAGEQIKLARKRRSLSLEAVAERAQCTKLTLMRVEKGTPTVSIGIYARVLYALGLDEDILLLAQKDEAGQALVNAKLMRKNEKNDEEYDVFD</sequence>